<dbReference type="PANTHER" id="PTHR20858:SF17">
    <property type="entry name" value="HYDROXYMETHYLPYRIMIDINE_PHOSPHOMETHYLPYRIMIDINE KINASE THI20-RELATED"/>
    <property type="match status" value="1"/>
</dbReference>
<keyword evidence="5" id="KW-1185">Reference proteome</keyword>
<dbReference type="InterPro" id="IPR013749">
    <property type="entry name" value="PM/HMP-P_kinase-1"/>
</dbReference>
<dbReference type="Gene3D" id="3.40.1190.20">
    <property type="match status" value="1"/>
</dbReference>
<evidence type="ECO:0000259" key="3">
    <source>
        <dbReference type="Pfam" id="PF08543"/>
    </source>
</evidence>
<keyword evidence="4" id="KW-0808">Transferase</keyword>
<dbReference type="InterPro" id="IPR029056">
    <property type="entry name" value="Ribokinase-like"/>
</dbReference>
<accession>A0ABQ1M8M2</accession>
<dbReference type="RefSeq" id="WP_188752302.1">
    <property type="nucleotide sequence ID" value="NZ_BMIK01000011.1"/>
</dbReference>
<dbReference type="EC" id="2.7.1.49" evidence="2"/>
<name>A0ABQ1M8M2_9SPHI</name>
<dbReference type="Pfam" id="PF08543">
    <property type="entry name" value="Phos_pyr_kin"/>
    <property type="match status" value="1"/>
</dbReference>
<dbReference type="PANTHER" id="PTHR20858">
    <property type="entry name" value="PHOSPHOMETHYLPYRIMIDINE KINASE"/>
    <property type="match status" value="1"/>
</dbReference>
<dbReference type="NCBIfam" id="TIGR00097">
    <property type="entry name" value="HMP-P_kinase"/>
    <property type="match status" value="1"/>
</dbReference>
<feature type="domain" description="Pyridoxamine kinase/Phosphomethylpyrimidine kinase" evidence="3">
    <location>
        <begin position="18"/>
        <end position="266"/>
    </location>
</feature>
<proteinExistence type="predicted"/>
<protein>
    <recommendedName>
        <fullName evidence="2">hydroxymethylpyrimidine kinase</fullName>
        <ecNumber evidence="2">2.7.1.49</ecNumber>
    </recommendedName>
</protein>
<gene>
    <name evidence="4" type="ORF">GCM10011386_31030</name>
</gene>
<evidence type="ECO:0000313" key="4">
    <source>
        <dbReference type="EMBL" id="GGC36694.1"/>
    </source>
</evidence>
<dbReference type="InterPro" id="IPR004399">
    <property type="entry name" value="HMP/HMP-P_kinase_dom"/>
</dbReference>
<dbReference type="EMBL" id="BMIK01000011">
    <property type="protein sequence ID" value="GGC36694.1"/>
    <property type="molecule type" value="Genomic_DNA"/>
</dbReference>
<comment type="caution">
    <text evidence="4">The sequence shown here is derived from an EMBL/GenBank/DDBJ whole genome shotgun (WGS) entry which is preliminary data.</text>
</comment>
<dbReference type="Proteomes" id="UP000597338">
    <property type="component" value="Unassembled WGS sequence"/>
</dbReference>
<evidence type="ECO:0000313" key="5">
    <source>
        <dbReference type="Proteomes" id="UP000597338"/>
    </source>
</evidence>
<organism evidence="4 5">
    <name type="scientific">Parapedobacter defluvii</name>
    <dbReference type="NCBI Taxonomy" id="2045106"/>
    <lineage>
        <taxon>Bacteria</taxon>
        <taxon>Pseudomonadati</taxon>
        <taxon>Bacteroidota</taxon>
        <taxon>Sphingobacteriia</taxon>
        <taxon>Sphingobacteriales</taxon>
        <taxon>Sphingobacteriaceae</taxon>
        <taxon>Parapedobacter</taxon>
    </lineage>
</organism>
<sequence length="280" mass="30293">MNTKKYRYPSVLTVAGFDGSGGAGIQADIKTISALGCYATSALTALPVQNTQGVRTIYPIPYQAVQEQIETILDDIFPDAIKIGMVHTSELVDTIVDTFARYADTPPVVFDPVMVATSGDKLIADQTITTIVERLFPIAAVITPNMDEAAILAEMPVRTLDDMYLAGEKIQKLGCRSVLLKGGHLEAPRLISLYFEAGGAVHEFSFDKFDTNNTHGSGCTLSSAIASYIALGNNLLDSVSNGQKYVHEAIFRGRDVQIGKGNGPLNHFFNPQQLTKYDLV</sequence>
<evidence type="ECO:0000256" key="1">
    <source>
        <dbReference type="ARBA" id="ARBA00004948"/>
    </source>
</evidence>
<evidence type="ECO:0000256" key="2">
    <source>
        <dbReference type="ARBA" id="ARBA00012135"/>
    </source>
</evidence>
<dbReference type="CDD" id="cd01169">
    <property type="entry name" value="HMPP_kinase"/>
    <property type="match status" value="1"/>
</dbReference>
<comment type="pathway">
    <text evidence="1">Cofactor biosynthesis; thiamine diphosphate biosynthesis.</text>
</comment>
<dbReference type="GO" id="GO:0016301">
    <property type="term" value="F:kinase activity"/>
    <property type="evidence" value="ECO:0007669"/>
    <property type="project" value="UniProtKB-KW"/>
</dbReference>
<dbReference type="SUPFAM" id="SSF53613">
    <property type="entry name" value="Ribokinase-like"/>
    <property type="match status" value="1"/>
</dbReference>
<reference evidence="5" key="1">
    <citation type="journal article" date="2019" name="Int. J. Syst. Evol. Microbiol.">
        <title>The Global Catalogue of Microorganisms (GCM) 10K type strain sequencing project: providing services to taxonomists for standard genome sequencing and annotation.</title>
        <authorList>
            <consortium name="The Broad Institute Genomics Platform"/>
            <consortium name="The Broad Institute Genome Sequencing Center for Infectious Disease"/>
            <person name="Wu L."/>
            <person name="Ma J."/>
        </authorList>
    </citation>
    <scope>NUCLEOTIDE SEQUENCE [LARGE SCALE GENOMIC DNA]</scope>
    <source>
        <strain evidence="5">CGMCC 1.15342</strain>
    </source>
</reference>
<keyword evidence="4" id="KW-0418">Kinase</keyword>